<dbReference type="AlphaFoldDB" id="A0A7J6E8Q9"/>
<evidence type="ECO:0000256" key="5">
    <source>
        <dbReference type="SAM" id="MobiDB-lite"/>
    </source>
</evidence>
<dbReference type="Proteomes" id="UP000525078">
    <property type="component" value="Unassembled WGS sequence"/>
</dbReference>
<evidence type="ECO:0000259" key="6">
    <source>
        <dbReference type="PROSITE" id="PS51044"/>
    </source>
</evidence>
<dbReference type="PROSITE" id="PS51044">
    <property type="entry name" value="ZF_SP_RING"/>
    <property type="match status" value="1"/>
</dbReference>
<keyword evidence="3" id="KW-0862">Zinc</keyword>
<evidence type="ECO:0000313" key="8">
    <source>
        <dbReference type="Proteomes" id="UP000525078"/>
    </source>
</evidence>
<dbReference type="GO" id="GO:0061665">
    <property type="term" value="F:SUMO ligase activity"/>
    <property type="evidence" value="ECO:0007669"/>
    <property type="project" value="TreeGrafter"/>
</dbReference>
<feature type="compositionally biased region" description="Polar residues" evidence="5">
    <location>
        <begin position="690"/>
        <end position="703"/>
    </location>
</feature>
<gene>
    <name evidence="7" type="ORF">F8388_018032</name>
</gene>
<dbReference type="InterPro" id="IPR004181">
    <property type="entry name" value="Znf_MIZ"/>
</dbReference>
<dbReference type="EMBL" id="JAATIP010000275">
    <property type="protein sequence ID" value="KAF4354828.1"/>
    <property type="molecule type" value="Genomic_DNA"/>
</dbReference>
<dbReference type="GO" id="GO:0016925">
    <property type="term" value="P:protein sumoylation"/>
    <property type="evidence" value="ECO:0007669"/>
    <property type="project" value="UniProtKB-ARBA"/>
</dbReference>
<accession>A0A7J6E8Q9</accession>
<dbReference type="GO" id="GO:0008270">
    <property type="term" value="F:zinc ion binding"/>
    <property type="evidence" value="ECO:0007669"/>
    <property type="project" value="UniProtKB-KW"/>
</dbReference>
<proteinExistence type="predicted"/>
<dbReference type="Pfam" id="PF02891">
    <property type="entry name" value="zf-MIZ"/>
    <property type="match status" value="1"/>
</dbReference>
<comment type="caution">
    <text evidence="7">The sequence shown here is derived from an EMBL/GenBank/DDBJ whole genome shotgun (WGS) entry which is preliminary data.</text>
</comment>
<evidence type="ECO:0000256" key="1">
    <source>
        <dbReference type="ARBA" id="ARBA00022723"/>
    </source>
</evidence>
<evidence type="ECO:0000256" key="3">
    <source>
        <dbReference type="ARBA" id="ARBA00022833"/>
    </source>
</evidence>
<sequence length="854" mass="94144">MSETTTAFAPREAVVTAGFPKLNSSVCVASSTFDLRFPAAIVNAYRISNVMDRLATILRHQRVDTAEFFNLCLTLARGIDYAVANNFEATRSQDLSAVVKQICERRSDHSLQAMIMVVMISVKNACKVGWFPEKETRELYTLANEIGMFFSSQGGHNTAPSCVDSNVATVMERFYPHLKMGHILVSLDVKPGYGIYTVDFNILKNNVQSQEDKIRLFVAQVDNVETSACIITPQQVNFIVNGRGVDKRTNVYVDAGPQVPTNVTPLLKYGTNLLQAVGQFNGHYVIIVAFMKETKLSDIPVLSDYVQPLAGGLQSGANWCIFCKDLDLIEGPSRISLNCPISYTRIGTPVKGHSCKHLQCFDFSNYIDINSRRPSWRCPHCNQHVCYSDIRIDQNMVLKEVGNDVAVVIISTDGSWKAVMDNDDQSDKAHDSNCSKQTIELQESTEPNDIHNILDLTGGDDDEMDITVSNIDDLKPSRGELNVLPRNQNVGAPQVEDTDWSALFNSPDLSTAVWSEALFGPTSQSTPATFVQTPHLADVSPVPTNHGAGSLVNNNLIASEMMNHFSSPNFQLQQMQSTNPNTNEYGRFPTSSPVPNRTPIAIQALAAQPQTPQTSQQILRNNSNFLTPNSSAMASQSAPTGYNTVFSDMERRQHFNQSLINRPQAPNVAPSSAQPSYVTQNRNHQHQDRSFSGQRPNGYRPSTLSNFQNSHLQETFNNVRIPQSHAIRPSHMLRSPVPYQGVTQLGTPQVSQVSGNQQARMAGLAAQRDAHAARQDSTPEQNWLAATARMRGSSIPPALNNLIIRPTQSPQPSQAPILPSAPATSPQMMLPQMTALLANNDRNVRALQPHNHIN</sequence>
<feature type="compositionally biased region" description="Polar residues" evidence="5">
    <location>
        <begin position="669"/>
        <end position="682"/>
    </location>
</feature>
<name>A0A7J6E8Q9_CANSA</name>
<dbReference type="PANTHER" id="PTHR10782:SF4">
    <property type="entry name" value="TONALLI, ISOFORM E"/>
    <property type="match status" value="1"/>
</dbReference>
<dbReference type="GO" id="GO:0000785">
    <property type="term" value="C:chromatin"/>
    <property type="evidence" value="ECO:0007669"/>
    <property type="project" value="TreeGrafter"/>
</dbReference>
<evidence type="ECO:0000313" key="7">
    <source>
        <dbReference type="EMBL" id="KAF4354828.1"/>
    </source>
</evidence>
<evidence type="ECO:0000256" key="2">
    <source>
        <dbReference type="ARBA" id="ARBA00022771"/>
    </source>
</evidence>
<evidence type="ECO:0000256" key="4">
    <source>
        <dbReference type="PROSITE-ProRule" id="PRU00452"/>
    </source>
</evidence>
<keyword evidence="1" id="KW-0479">Metal-binding</keyword>
<dbReference type="PANTHER" id="PTHR10782">
    <property type="entry name" value="ZINC FINGER MIZ DOMAIN-CONTAINING PROTEIN"/>
    <property type="match status" value="1"/>
</dbReference>
<reference evidence="7 8" key="1">
    <citation type="journal article" date="2020" name="bioRxiv">
        <title>Sequence and annotation of 42 cannabis genomes reveals extensive copy number variation in cannabinoid synthesis and pathogen resistance genes.</title>
        <authorList>
            <person name="Mckernan K.J."/>
            <person name="Helbert Y."/>
            <person name="Kane L.T."/>
            <person name="Ebling H."/>
            <person name="Zhang L."/>
            <person name="Liu B."/>
            <person name="Eaton Z."/>
            <person name="Mclaughlin S."/>
            <person name="Kingan S."/>
            <person name="Baybayan P."/>
            <person name="Concepcion G."/>
            <person name="Jordan M."/>
            <person name="Riva A."/>
            <person name="Barbazuk W."/>
            <person name="Harkins T."/>
        </authorList>
    </citation>
    <scope>NUCLEOTIDE SEQUENCE [LARGE SCALE GENOMIC DNA]</scope>
    <source>
        <strain evidence="8">cv. Jamaican Lion 4</strain>
        <tissue evidence="7">Leaf</tissue>
    </source>
</reference>
<dbReference type="CDD" id="cd16650">
    <property type="entry name" value="SP-RING_PIAS-like"/>
    <property type="match status" value="1"/>
</dbReference>
<keyword evidence="2 4" id="KW-0863">Zinc-finger</keyword>
<dbReference type="InterPro" id="IPR013083">
    <property type="entry name" value="Znf_RING/FYVE/PHD"/>
</dbReference>
<protein>
    <recommendedName>
        <fullName evidence="6">SP-RING-type domain-containing protein</fullName>
    </recommendedName>
</protein>
<feature type="domain" description="SP-RING-type" evidence="6">
    <location>
        <begin position="324"/>
        <end position="405"/>
    </location>
</feature>
<dbReference type="Gene3D" id="3.30.40.10">
    <property type="entry name" value="Zinc/RING finger domain, C3HC4 (zinc finger)"/>
    <property type="match status" value="1"/>
</dbReference>
<feature type="region of interest" description="Disordered" evidence="5">
    <location>
        <begin position="662"/>
        <end position="703"/>
    </location>
</feature>
<organism evidence="7 8">
    <name type="scientific">Cannabis sativa</name>
    <name type="common">Hemp</name>
    <name type="synonym">Marijuana</name>
    <dbReference type="NCBI Taxonomy" id="3483"/>
    <lineage>
        <taxon>Eukaryota</taxon>
        <taxon>Viridiplantae</taxon>
        <taxon>Streptophyta</taxon>
        <taxon>Embryophyta</taxon>
        <taxon>Tracheophyta</taxon>
        <taxon>Spermatophyta</taxon>
        <taxon>Magnoliopsida</taxon>
        <taxon>eudicotyledons</taxon>
        <taxon>Gunneridae</taxon>
        <taxon>Pentapetalae</taxon>
        <taxon>rosids</taxon>
        <taxon>fabids</taxon>
        <taxon>Rosales</taxon>
        <taxon>Cannabaceae</taxon>
        <taxon>Cannabis</taxon>
    </lineage>
</organism>